<accession>A0A137NTN8</accession>
<protein>
    <submittedName>
        <fullName evidence="1">Uncharacterized protein</fullName>
    </submittedName>
</protein>
<evidence type="ECO:0000313" key="2">
    <source>
        <dbReference type="Proteomes" id="UP000070444"/>
    </source>
</evidence>
<dbReference type="AlphaFoldDB" id="A0A137NTN8"/>
<name>A0A137NTN8_CONC2</name>
<sequence>MEETLTATRKSSMRIPHPIYQPEKLNKLSPTWSVHSLPANLSYCEYLDPLLTSGLPPQQAQSTINLLSEQAPPPVEHSNNPFLIPPGAPMILIPSPTPMAYTLSRSSQFLHPSQIPLPISPHPMSLSLSQSSQRTSYHPYMIPLPLSRVASECPSVAPVPIDPTQVPLPTSPILQASSVMGLLNSGWSGLGSFFVMKPAEPTTNISTTRATPVVSMDSVMADVRPLSSIPKRVYENQ</sequence>
<reference evidence="1 2" key="1">
    <citation type="journal article" date="2015" name="Genome Biol. Evol.">
        <title>Phylogenomic analyses indicate that early fungi evolved digesting cell walls of algal ancestors of land plants.</title>
        <authorList>
            <person name="Chang Y."/>
            <person name="Wang S."/>
            <person name="Sekimoto S."/>
            <person name="Aerts A.L."/>
            <person name="Choi C."/>
            <person name="Clum A."/>
            <person name="LaButti K.M."/>
            <person name="Lindquist E.A."/>
            <person name="Yee Ngan C."/>
            <person name="Ohm R.A."/>
            <person name="Salamov A.A."/>
            <person name="Grigoriev I.V."/>
            <person name="Spatafora J.W."/>
            <person name="Berbee M.L."/>
        </authorList>
    </citation>
    <scope>NUCLEOTIDE SEQUENCE [LARGE SCALE GENOMIC DNA]</scope>
    <source>
        <strain evidence="1 2">NRRL 28638</strain>
    </source>
</reference>
<dbReference type="Proteomes" id="UP000070444">
    <property type="component" value="Unassembled WGS sequence"/>
</dbReference>
<proteinExistence type="predicted"/>
<dbReference type="EMBL" id="KQ964768">
    <property type="protein sequence ID" value="KXN66086.1"/>
    <property type="molecule type" value="Genomic_DNA"/>
</dbReference>
<keyword evidence="2" id="KW-1185">Reference proteome</keyword>
<organism evidence="1 2">
    <name type="scientific">Conidiobolus coronatus (strain ATCC 28846 / CBS 209.66 / NRRL 28638)</name>
    <name type="common">Delacroixia coronata</name>
    <dbReference type="NCBI Taxonomy" id="796925"/>
    <lineage>
        <taxon>Eukaryota</taxon>
        <taxon>Fungi</taxon>
        <taxon>Fungi incertae sedis</taxon>
        <taxon>Zoopagomycota</taxon>
        <taxon>Entomophthoromycotina</taxon>
        <taxon>Entomophthoromycetes</taxon>
        <taxon>Entomophthorales</taxon>
        <taxon>Ancylistaceae</taxon>
        <taxon>Conidiobolus</taxon>
    </lineage>
</organism>
<evidence type="ECO:0000313" key="1">
    <source>
        <dbReference type="EMBL" id="KXN66086.1"/>
    </source>
</evidence>
<gene>
    <name evidence="1" type="ORF">CONCODRAFT_12139</name>
</gene>